<dbReference type="PANTHER" id="PTHR11533">
    <property type="entry name" value="PROTEASE M1 ZINC METALLOPROTEASE"/>
    <property type="match status" value="1"/>
</dbReference>
<dbReference type="CDD" id="cd09602">
    <property type="entry name" value="M1_APN"/>
    <property type="match status" value="1"/>
</dbReference>
<evidence type="ECO:0000313" key="17">
    <source>
        <dbReference type="Proteomes" id="UP001596266"/>
    </source>
</evidence>
<evidence type="ECO:0000256" key="2">
    <source>
        <dbReference type="ARBA" id="ARBA00001947"/>
    </source>
</evidence>
<dbReference type="Pfam" id="PF11838">
    <property type="entry name" value="ERAP1_C"/>
    <property type="match status" value="1"/>
</dbReference>
<comment type="similarity">
    <text evidence="3">Belongs to the peptidase M1 family.</text>
</comment>
<dbReference type="InterPro" id="IPR050344">
    <property type="entry name" value="Peptidase_M1_aminopeptidases"/>
</dbReference>
<dbReference type="Proteomes" id="UP001596266">
    <property type="component" value="Unassembled WGS sequence"/>
</dbReference>
<keyword evidence="17" id="KW-1185">Reference proteome</keyword>
<sequence>MPSLLLIEARQRAELLTVDQVVVELDLRRDEAFDSRTTITFGCSTPGASTFCDFRGTELRSATLNGAPVAAEAWVDGRIQLDALQLRNELVVDAVMAWSSDGEGLHRHIDPADQRAYCYAMSFLDAAPRWFACFDQPDLKASYRFDILTPQDWIVRGTGTSSAVEPGHWSITSERPLSTYFVSIVAGPWAEVCDEHDGIPLSALARASMTDELKTHAGDILTVTRKAFDAYHQLFGVRYPFGAYHQVFAPDFNAGAMENPGCVVLREQFLFRGDSTWSDRANRAGTIVHEMAHQWFGDLVTMRWWDDLWLNESFAEYMAHRVCTDHVDYPLWTDFGLKRKDWGLVADQSPSTHPVAVNGALDARSALANFDGISYAKGASVLRQLVATIGDEVFFAGLRDHFARHGFGNATFDDLLGSWQRAGARDLDAWSAQWLLTSGADVIGAERRGNSVVLTRTAPPTAPADRRHALRVDVLDPDGTLRSQRAVVLDAPELELDLGDSTGSVVVPDAGDETWARIRPSDWRLAAHQVADPATQVVFWNGLRDAVRSAELDSTTAFETCLAELPGSTSDAVLRVMGEWVGGALCGAWCPLADRAQRRQRWADALAAILAGAAPGSDRQLVAWRLLLGVSDDVDLLAGWLLGRDLPAGREMDADLRWMAVQRLVTLGVDPSLVEAELSRDPSSSGRLAAIRCRASVPTIEAKRDAFATVMTTPDVPAYEVYAAAEGIFLPEHDELTADLVPEWFDKADGTAALRSGWALGTALLRSFPLSHANSQTLALAQRTLAREDLNPVVRRSLLDATHVLTQAVASPHAPSRVSRGD</sequence>
<comment type="caution">
    <text evidence="16">The sequence shown here is derived from an EMBL/GenBank/DDBJ whole genome shotgun (WGS) entry which is preliminary data.</text>
</comment>
<evidence type="ECO:0000256" key="1">
    <source>
        <dbReference type="ARBA" id="ARBA00000098"/>
    </source>
</evidence>
<dbReference type="PANTHER" id="PTHR11533:SF174">
    <property type="entry name" value="PUROMYCIN-SENSITIVE AMINOPEPTIDASE-RELATED"/>
    <property type="match status" value="1"/>
</dbReference>
<evidence type="ECO:0000313" key="16">
    <source>
        <dbReference type="EMBL" id="MFC6397498.1"/>
    </source>
</evidence>
<dbReference type="InterPro" id="IPR012778">
    <property type="entry name" value="Pept_M1_aminopeptidase"/>
</dbReference>
<evidence type="ECO:0000256" key="13">
    <source>
        <dbReference type="ARBA" id="ARBA00031533"/>
    </source>
</evidence>
<proteinExistence type="inferred from homology"/>
<evidence type="ECO:0000256" key="11">
    <source>
        <dbReference type="ARBA" id="ARBA00023049"/>
    </source>
</evidence>
<dbReference type="Gene3D" id="1.10.390.10">
    <property type="entry name" value="Neutral Protease Domain 2"/>
    <property type="match status" value="1"/>
</dbReference>
<dbReference type="PRINTS" id="PR00756">
    <property type="entry name" value="ALADIPTASE"/>
</dbReference>
<evidence type="ECO:0000256" key="8">
    <source>
        <dbReference type="ARBA" id="ARBA00022723"/>
    </source>
</evidence>
<dbReference type="EC" id="3.4.11.2" evidence="4"/>
<keyword evidence="6 16" id="KW-0031">Aminopeptidase</keyword>
<protein>
    <recommendedName>
        <fullName evidence="5">Aminopeptidase N</fullName>
        <ecNumber evidence="4">3.4.11.2</ecNumber>
    </recommendedName>
    <alternativeName>
        <fullName evidence="12">Alanine aminopeptidase</fullName>
    </alternativeName>
    <alternativeName>
        <fullName evidence="13">Lysyl aminopeptidase</fullName>
    </alternativeName>
</protein>
<evidence type="ECO:0000256" key="4">
    <source>
        <dbReference type="ARBA" id="ARBA00012564"/>
    </source>
</evidence>
<dbReference type="Pfam" id="PF01433">
    <property type="entry name" value="Peptidase_M1"/>
    <property type="match status" value="1"/>
</dbReference>
<keyword evidence="7" id="KW-0645">Protease</keyword>
<evidence type="ECO:0000256" key="9">
    <source>
        <dbReference type="ARBA" id="ARBA00022801"/>
    </source>
</evidence>
<accession>A0ABW1X387</accession>
<evidence type="ECO:0000256" key="3">
    <source>
        <dbReference type="ARBA" id="ARBA00010136"/>
    </source>
</evidence>
<comment type="cofactor">
    <cofactor evidence="2">
        <name>Zn(2+)</name>
        <dbReference type="ChEBI" id="CHEBI:29105"/>
    </cofactor>
</comment>
<feature type="domain" description="Peptidase M1 membrane alanine aminopeptidase" evidence="14">
    <location>
        <begin position="222"/>
        <end position="434"/>
    </location>
</feature>
<dbReference type="InterPro" id="IPR027268">
    <property type="entry name" value="Peptidase_M4/M1_CTD_sf"/>
</dbReference>
<evidence type="ECO:0000256" key="12">
    <source>
        <dbReference type="ARBA" id="ARBA00029811"/>
    </source>
</evidence>
<dbReference type="InterPro" id="IPR001930">
    <property type="entry name" value="Peptidase_M1"/>
</dbReference>
<reference evidence="17" key="1">
    <citation type="journal article" date="2019" name="Int. J. Syst. Evol. Microbiol.">
        <title>The Global Catalogue of Microorganisms (GCM) 10K type strain sequencing project: providing services to taxonomists for standard genome sequencing and annotation.</title>
        <authorList>
            <consortium name="The Broad Institute Genomics Platform"/>
            <consortium name="The Broad Institute Genome Sequencing Center for Infectious Disease"/>
            <person name="Wu L."/>
            <person name="Ma J."/>
        </authorList>
    </citation>
    <scope>NUCLEOTIDE SEQUENCE [LARGE SCALE GENOMIC DNA]</scope>
    <source>
        <strain evidence="17">CGMCC 1.15277</strain>
    </source>
</reference>
<dbReference type="EMBL" id="JBHSUA010000020">
    <property type="protein sequence ID" value="MFC6397498.1"/>
    <property type="molecule type" value="Genomic_DNA"/>
</dbReference>
<keyword evidence="10" id="KW-0862">Zinc</keyword>
<dbReference type="InterPro" id="IPR042097">
    <property type="entry name" value="Aminopeptidase_N-like_N_sf"/>
</dbReference>
<keyword evidence="9 16" id="KW-0378">Hydrolase</keyword>
<evidence type="ECO:0000259" key="14">
    <source>
        <dbReference type="Pfam" id="PF01433"/>
    </source>
</evidence>
<feature type="domain" description="ERAP1-like C-terminal" evidence="15">
    <location>
        <begin position="513"/>
        <end position="801"/>
    </location>
</feature>
<dbReference type="RefSeq" id="WP_343885794.1">
    <property type="nucleotide sequence ID" value="NZ_BAAAKI010000010.1"/>
</dbReference>
<keyword evidence="8" id="KW-0479">Metal-binding</keyword>
<comment type="catalytic activity">
    <reaction evidence="1">
        <text>Release of an N-terminal amino acid, Xaa-|-Yaa- from a peptide, amide or arylamide. Xaa is preferably Ala, but may be most amino acids including Pro (slow action). When a terminal hydrophobic residue is followed by a prolyl residue, the two may be released as an intact Xaa-Pro dipeptide.</text>
        <dbReference type="EC" id="3.4.11.2"/>
    </reaction>
</comment>
<evidence type="ECO:0000256" key="6">
    <source>
        <dbReference type="ARBA" id="ARBA00022438"/>
    </source>
</evidence>
<evidence type="ECO:0000256" key="7">
    <source>
        <dbReference type="ARBA" id="ARBA00022670"/>
    </source>
</evidence>
<evidence type="ECO:0000256" key="10">
    <source>
        <dbReference type="ARBA" id="ARBA00022833"/>
    </source>
</evidence>
<evidence type="ECO:0000259" key="15">
    <source>
        <dbReference type="Pfam" id="PF11838"/>
    </source>
</evidence>
<keyword evidence="11" id="KW-0482">Metalloprotease</keyword>
<dbReference type="InterPro" id="IPR014782">
    <property type="entry name" value="Peptidase_M1_dom"/>
</dbReference>
<evidence type="ECO:0000256" key="5">
    <source>
        <dbReference type="ARBA" id="ARBA00015611"/>
    </source>
</evidence>
<dbReference type="Gene3D" id="2.60.40.1730">
    <property type="entry name" value="tricorn interacting facor f3 domain"/>
    <property type="match status" value="1"/>
</dbReference>
<organism evidence="16 17">
    <name type="scientific">Luteococcus sanguinis</name>
    <dbReference type="NCBI Taxonomy" id="174038"/>
    <lineage>
        <taxon>Bacteria</taxon>
        <taxon>Bacillati</taxon>
        <taxon>Actinomycetota</taxon>
        <taxon>Actinomycetes</taxon>
        <taxon>Propionibacteriales</taxon>
        <taxon>Propionibacteriaceae</taxon>
        <taxon>Luteococcus</taxon>
    </lineage>
</organism>
<name>A0ABW1X387_9ACTN</name>
<dbReference type="SUPFAM" id="SSF55486">
    <property type="entry name" value="Metalloproteases ('zincins'), catalytic domain"/>
    <property type="match status" value="1"/>
</dbReference>
<dbReference type="NCBIfam" id="TIGR02412">
    <property type="entry name" value="pepN_strep_liv"/>
    <property type="match status" value="1"/>
</dbReference>
<gene>
    <name evidence="16" type="primary">pepN</name>
    <name evidence="16" type="ORF">ACFP57_10970</name>
</gene>
<dbReference type="GO" id="GO:0016285">
    <property type="term" value="F:alanyl aminopeptidase activity"/>
    <property type="evidence" value="ECO:0007669"/>
    <property type="project" value="UniProtKB-EC"/>
</dbReference>
<dbReference type="SUPFAM" id="SSF63737">
    <property type="entry name" value="Leukotriene A4 hydrolase N-terminal domain"/>
    <property type="match status" value="1"/>
</dbReference>
<dbReference type="InterPro" id="IPR024571">
    <property type="entry name" value="ERAP1-like_C_dom"/>
</dbReference>